<proteinExistence type="predicted"/>
<sequence>MAKAKDVMKDLEKWRIKESDVFSKKVTKASKLASVELQRKINRRVDGPVNFTKNAVGFSFRYDQNGSRNRIFIKDKQADYLAPLIDDNKGINKFVPTGVRGSKNKFGNIPNLKSRNNLEAVKQKKDGVTRTILIKTNVKKQDRRLIAVFKKNQHRRKTLGSWNQISDDIFKTVKRVAGTK</sequence>
<evidence type="ECO:0000313" key="2">
    <source>
        <dbReference type="Proteomes" id="UP000290652"/>
    </source>
</evidence>
<comment type="caution">
    <text evidence="1">The sequence shown here is derived from an EMBL/GenBank/DDBJ whole genome shotgun (WGS) entry which is preliminary data.</text>
</comment>
<dbReference type="AlphaFoldDB" id="A0A9Q7KB75"/>
<dbReference type="EMBL" id="SCIU01000017">
    <property type="protein sequence ID" value="RXB31070.1"/>
    <property type="molecule type" value="Genomic_DNA"/>
</dbReference>
<accession>A0A9Q7KB75</accession>
<protein>
    <submittedName>
        <fullName evidence="1">Uncharacterized protein</fullName>
    </submittedName>
</protein>
<dbReference type="Proteomes" id="UP000290652">
    <property type="component" value="Unassembled WGS sequence"/>
</dbReference>
<organism evidence="1 2">
    <name type="scientific">Escherichia coli</name>
    <dbReference type="NCBI Taxonomy" id="562"/>
    <lineage>
        <taxon>Bacteria</taxon>
        <taxon>Pseudomonadati</taxon>
        <taxon>Pseudomonadota</taxon>
        <taxon>Gammaproteobacteria</taxon>
        <taxon>Enterobacterales</taxon>
        <taxon>Enterobacteriaceae</taxon>
        <taxon>Escherichia</taxon>
    </lineage>
</organism>
<name>A0A9Q7KB75_ECOLX</name>
<reference evidence="1 2" key="1">
    <citation type="submission" date="2019-01" db="EMBL/GenBank/DDBJ databases">
        <title>Genomic analysis of febrile catheter-associated UTI E. coli isolates.</title>
        <authorList>
            <person name="Potter R."/>
            <person name="Zou Z."/>
            <person name="Henderson J."/>
            <person name="Dantas G."/>
        </authorList>
    </citation>
    <scope>NUCLEOTIDE SEQUENCE [LARGE SCALE GENOMIC DNA]</scope>
    <source>
        <strain evidence="1 2">49_rectal</strain>
    </source>
</reference>
<gene>
    <name evidence="1" type="ORF">EPS97_10755</name>
</gene>
<dbReference type="RefSeq" id="WP_001029588.1">
    <property type="nucleotide sequence ID" value="NZ_CP107720.1"/>
</dbReference>
<evidence type="ECO:0000313" key="1">
    <source>
        <dbReference type="EMBL" id="RXB31070.1"/>
    </source>
</evidence>